<feature type="chain" id="PRO_5039232056" description="Lipoprotein" evidence="1">
    <location>
        <begin position="20"/>
        <end position="113"/>
    </location>
</feature>
<reference evidence="2 3" key="1">
    <citation type="submission" date="2018-10" db="EMBL/GenBank/DDBJ databases">
        <authorList>
            <consortium name="Molecular Microbiology and Infection Unit (UMMI)"/>
            <person name="Machado M."/>
        </authorList>
    </citation>
    <scope>NUCLEOTIDE SEQUENCE [LARGE SCALE GENOMIC DNA]</scope>
    <source>
        <strain evidence="2">FMV2238.02</strain>
    </source>
</reference>
<keyword evidence="3" id="KW-1185">Reference proteome</keyword>
<gene>
    <name evidence="2" type="ORF">FMV2238Y02_16200</name>
</gene>
<accession>A0A3P5XR06</accession>
<dbReference type="AlphaFoldDB" id="A0A3P5XR06"/>
<keyword evidence="1" id="KW-0732">Signal</keyword>
<evidence type="ECO:0008006" key="4">
    <source>
        <dbReference type="Google" id="ProtNLM"/>
    </source>
</evidence>
<protein>
    <recommendedName>
        <fullName evidence="4">Lipoprotein</fullName>
    </recommendedName>
</protein>
<sequence length="113" mass="12863" precursor="true">MRKKLLAILFFLSIFCLVACGRSINGTYIQRGDGIQRQLSISDNKTAKMKIKNFLFGTYHLKGTINQQKKEIHLKGEKWGASVDLEGTYDFTDKGNLVVTLEGETISFEREEK</sequence>
<dbReference type="RefSeq" id="WP_014611957.1">
    <property type="nucleotide sequence ID" value="NZ_JAGQEU010000013.1"/>
</dbReference>
<evidence type="ECO:0000256" key="1">
    <source>
        <dbReference type="SAM" id="SignalP"/>
    </source>
</evidence>
<evidence type="ECO:0000313" key="3">
    <source>
        <dbReference type="Proteomes" id="UP000280759"/>
    </source>
</evidence>
<dbReference type="Proteomes" id="UP000280759">
    <property type="component" value="Unassembled WGS sequence"/>
</dbReference>
<proteinExistence type="predicted"/>
<evidence type="ECO:0000313" key="2">
    <source>
        <dbReference type="EMBL" id="VDC43133.1"/>
    </source>
</evidence>
<dbReference type="EMBL" id="UXEP01000025">
    <property type="protein sequence ID" value="VDC43133.1"/>
    <property type="molecule type" value="Genomic_DNA"/>
</dbReference>
<feature type="signal peptide" evidence="1">
    <location>
        <begin position="1"/>
        <end position="19"/>
    </location>
</feature>
<organism evidence="2 3">
    <name type="scientific">Streptococcus canis</name>
    <dbReference type="NCBI Taxonomy" id="1329"/>
    <lineage>
        <taxon>Bacteria</taxon>
        <taxon>Bacillati</taxon>
        <taxon>Bacillota</taxon>
        <taxon>Bacilli</taxon>
        <taxon>Lactobacillales</taxon>
        <taxon>Streptococcaceae</taxon>
        <taxon>Streptococcus</taxon>
    </lineage>
</organism>
<name>A0A3P5XR06_STRCB</name>